<dbReference type="EMBL" id="JACMRX010000001">
    <property type="protein sequence ID" value="KAF7997474.1"/>
    <property type="molecule type" value="Genomic_DNA"/>
</dbReference>
<proteinExistence type="predicted"/>
<comment type="caution">
    <text evidence="1">The sequence shown here is derived from an EMBL/GenBank/DDBJ whole genome shotgun (WGS) entry which is preliminary data.</text>
</comment>
<protein>
    <submittedName>
        <fullName evidence="1">Uncharacterized protein</fullName>
    </submittedName>
</protein>
<organism evidence="1 2">
    <name type="scientific">Aphidius gifuensis</name>
    <name type="common">Parasitoid wasp</name>
    <dbReference type="NCBI Taxonomy" id="684658"/>
    <lineage>
        <taxon>Eukaryota</taxon>
        <taxon>Metazoa</taxon>
        <taxon>Ecdysozoa</taxon>
        <taxon>Arthropoda</taxon>
        <taxon>Hexapoda</taxon>
        <taxon>Insecta</taxon>
        <taxon>Pterygota</taxon>
        <taxon>Neoptera</taxon>
        <taxon>Endopterygota</taxon>
        <taxon>Hymenoptera</taxon>
        <taxon>Apocrita</taxon>
        <taxon>Ichneumonoidea</taxon>
        <taxon>Braconidae</taxon>
        <taxon>Aphidiinae</taxon>
        <taxon>Aphidius</taxon>
    </lineage>
</organism>
<evidence type="ECO:0000313" key="1">
    <source>
        <dbReference type="EMBL" id="KAF7997474.1"/>
    </source>
</evidence>
<dbReference type="AlphaFoldDB" id="A0A835CVQ0"/>
<sequence>MELNMALSDMDTKINEAKMHIKAAITILDTLTEERVKLPPRRKVFFLDSTDDDLSDEDTKCTVFKVHASQPCQWKVTQKKSRVELGSLNNQ</sequence>
<reference evidence="1 2" key="1">
    <citation type="submission" date="2020-08" db="EMBL/GenBank/DDBJ databases">
        <title>Aphidius gifuensis genome sequencing and assembly.</title>
        <authorList>
            <person name="Du Z."/>
        </authorList>
    </citation>
    <scope>NUCLEOTIDE SEQUENCE [LARGE SCALE GENOMIC DNA]</scope>
    <source>
        <strain evidence="1">YNYX2018</strain>
        <tissue evidence="1">Adults</tissue>
    </source>
</reference>
<gene>
    <name evidence="1" type="ORF">HCN44_006045</name>
</gene>
<name>A0A835CVQ0_APHGI</name>
<evidence type="ECO:0000313" key="2">
    <source>
        <dbReference type="Proteomes" id="UP000639338"/>
    </source>
</evidence>
<keyword evidence="2" id="KW-1185">Reference proteome</keyword>
<accession>A0A835CVQ0</accession>
<dbReference type="Proteomes" id="UP000639338">
    <property type="component" value="Unassembled WGS sequence"/>
</dbReference>